<dbReference type="SUPFAM" id="SSF54189">
    <property type="entry name" value="Ribosomal proteins S24e, L23 and L15e"/>
    <property type="match status" value="1"/>
</dbReference>
<name>A0A813HJD1_POLGL</name>
<accession>A0A813HJD1</accession>
<proteinExistence type="inferred from homology"/>
<gene>
    <name evidence="7" type="ORF">PGLA1383_LOCUS52926</name>
</gene>
<keyword evidence="4" id="KW-0689">Ribosomal protein</keyword>
<reference evidence="7" key="1">
    <citation type="submission" date="2021-02" db="EMBL/GenBank/DDBJ databases">
        <authorList>
            <person name="Dougan E. K."/>
            <person name="Rhodes N."/>
            <person name="Thang M."/>
            <person name="Chan C."/>
        </authorList>
    </citation>
    <scope>NUCLEOTIDE SEQUENCE</scope>
</reference>
<protein>
    <recommendedName>
        <fullName evidence="6">Large ribosomal subunit protein uL23 N-terminal domain-containing protein</fullName>
    </recommendedName>
</protein>
<dbReference type="GO" id="GO:0005840">
    <property type="term" value="C:ribosome"/>
    <property type="evidence" value="ECO:0007669"/>
    <property type="project" value="UniProtKB-KW"/>
</dbReference>
<dbReference type="InterPro" id="IPR013025">
    <property type="entry name" value="Ribosomal_uL23-like"/>
</dbReference>
<evidence type="ECO:0000313" key="8">
    <source>
        <dbReference type="Proteomes" id="UP000654075"/>
    </source>
</evidence>
<dbReference type="InterPro" id="IPR012678">
    <property type="entry name" value="Ribosomal_uL23/eL15/eS24_sf"/>
</dbReference>
<dbReference type="GO" id="GO:0019843">
    <property type="term" value="F:rRNA binding"/>
    <property type="evidence" value="ECO:0007669"/>
    <property type="project" value="UniProtKB-KW"/>
</dbReference>
<sequence>MAPKADTKAQGSKKAGKVAAAVKSSVSRKVKKVRTNVRFFRPKTLIKPRSPKYARKSTETMYKLDKYRIIQCPVTTESAMKKIEEINTLVFLVDIKATKPKIKEAVRQLYDVKCAKVNTLIRPDGRKKAYVHLTQDYDALDVANRIGII</sequence>
<evidence type="ECO:0000256" key="1">
    <source>
        <dbReference type="ARBA" id="ARBA00006700"/>
    </source>
</evidence>
<dbReference type="GO" id="GO:0003735">
    <property type="term" value="F:structural constituent of ribosome"/>
    <property type="evidence" value="ECO:0007669"/>
    <property type="project" value="InterPro"/>
</dbReference>
<evidence type="ECO:0000256" key="4">
    <source>
        <dbReference type="ARBA" id="ARBA00022980"/>
    </source>
</evidence>
<keyword evidence="8" id="KW-1185">Reference proteome</keyword>
<dbReference type="AlphaFoldDB" id="A0A813HJD1"/>
<evidence type="ECO:0000259" key="6">
    <source>
        <dbReference type="Pfam" id="PF03939"/>
    </source>
</evidence>
<dbReference type="GO" id="GO:0006412">
    <property type="term" value="P:translation"/>
    <property type="evidence" value="ECO:0007669"/>
    <property type="project" value="InterPro"/>
</dbReference>
<evidence type="ECO:0000313" key="7">
    <source>
        <dbReference type="EMBL" id="CAE8637587.1"/>
    </source>
</evidence>
<dbReference type="NCBIfam" id="NF011118">
    <property type="entry name" value="PRK14548.1"/>
    <property type="match status" value="1"/>
</dbReference>
<dbReference type="Proteomes" id="UP000654075">
    <property type="component" value="Unassembled WGS sequence"/>
</dbReference>
<dbReference type="InterPro" id="IPR005633">
    <property type="entry name" value="Ribosomal_uL23_N"/>
</dbReference>
<evidence type="ECO:0000256" key="5">
    <source>
        <dbReference type="ARBA" id="ARBA00023274"/>
    </source>
</evidence>
<dbReference type="InterPro" id="IPR019985">
    <property type="entry name" value="Ribosomal_uL23"/>
</dbReference>
<dbReference type="InterPro" id="IPR012677">
    <property type="entry name" value="Nucleotide-bd_a/b_plait_sf"/>
</dbReference>
<dbReference type="Pfam" id="PF00276">
    <property type="entry name" value="Ribosomal_L23"/>
    <property type="match status" value="1"/>
</dbReference>
<organism evidence="7 8">
    <name type="scientific">Polarella glacialis</name>
    <name type="common">Dinoflagellate</name>
    <dbReference type="NCBI Taxonomy" id="89957"/>
    <lineage>
        <taxon>Eukaryota</taxon>
        <taxon>Sar</taxon>
        <taxon>Alveolata</taxon>
        <taxon>Dinophyceae</taxon>
        <taxon>Suessiales</taxon>
        <taxon>Suessiaceae</taxon>
        <taxon>Polarella</taxon>
    </lineage>
</organism>
<feature type="domain" description="Large ribosomal subunit protein uL23 N-terminal" evidence="6">
    <location>
        <begin position="12"/>
        <end position="58"/>
    </location>
</feature>
<keyword evidence="3" id="KW-0694">RNA-binding</keyword>
<keyword evidence="5" id="KW-0687">Ribonucleoprotein</keyword>
<dbReference type="FunFam" id="3.30.70.330:FF:000035">
    <property type="entry name" value="60S ribosomal protein L23a"/>
    <property type="match status" value="1"/>
</dbReference>
<evidence type="ECO:0000256" key="3">
    <source>
        <dbReference type="ARBA" id="ARBA00022884"/>
    </source>
</evidence>
<dbReference type="GO" id="GO:1990904">
    <property type="term" value="C:ribonucleoprotein complex"/>
    <property type="evidence" value="ECO:0007669"/>
    <property type="project" value="UniProtKB-KW"/>
</dbReference>
<keyword evidence="2" id="KW-0699">rRNA-binding</keyword>
<dbReference type="NCBIfam" id="TIGR03636">
    <property type="entry name" value="uL23_arch"/>
    <property type="match status" value="1"/>
</dbReference>
<dbReference type="PANTHER" id="PTHR11620">
    <property type="entry name" value="60S RIBOSOMAL PROTEIN L23A"/>
    <property type="match status" value="1"/>
</dbReference>
<dbReference type="HAMAP" id="MF_01369_A">
    <property type="entry name" value="Ribosomal_uL23_A"/>
    <property type="match status" value="1"/>
</dbReference>
<dbReference type="OMA" id="CIIASEE"/>
<comment type="caution">
    <text evidence="7">The sequence shown here is derived from an EMBL/GenBank/DDBJ whole genome shotgun (WGS) entry which is preliminary data.</text>
</comment>
<dbReference type="Gene3D" id="3.30.70.330">
    <property type="match status" value="1"/>
</dbReference>
<evidence type="ECO:0000256" key="2">
    <source>
        <dbReference type="ARBA" id="ARBA00022730"/>
    </source>
</evidence>
<dbReference type="EMBL" id="CAJNNV010031727">
    <property type="protein sequence ID" value="CAE8637587.1"/>
    <property type="molecule type" value="Genomic_DNA"/>
</dbReference>
<dbReference type="OrthoDB" id="1267328at2759"/>
<comment type="similarity">
    <text evidence="1">Belongs to the universal ribosomal protein uL23 family.</text>
</comment>
<dbReference type="Pfam" id="PF03939">
    <property type="entry name" value="Ribosomal_L23eN"/>
    <property type="match status" value="1"/>
</dbReference>